<evidence type="ECO:0000313" key="2">
    <source>
        <dbReference type="Proteomes" id="UP000268059"/>
    </source>
</evidence>
<keyword evidence="2" id="KW-1185">Reference proteome</keyword>
<organism evidence="1 2">
    <name type="scientific">Intestinibaculum porci</name>
    <dbReference type="NCBI Taxonomy" id="2487118"/>
    <lineage>
        <taxon>Bacteria</taxon>
        <taxon>Bacillati</taxon>
        <taxon>Bacillota</taxon>
        <taxon>Erysipelotrichia</taxon>
        <taxon>Erysipelotrichales</taxon>
        <taxon>Erysipelotrichaceae</taxon>
        <taxon>Intestinibaculum</taxon>
    </lineage>
</organism>
<dbReference type="AlphaFoldDB" id="A0A3G9J8E7"/>
<protein>
    <submittedName>
        <fullName evidence="1">Uncharacterized protein</fullName>
    </submittedName>
</protein>
<evidence type="ECO:0000313" key="1">
    <source>
        <dbReference type="EMBL" id="BBH27320.1"/>
    </source>
</evidence>
<reference evidence="1 2" key="1">
    <citation type="submission" date="2018-11" db="EMBL/GenBank/DDBJ databases">
        <title>Novel Erysipelotrichaceae bacterium isolated from small intestine of a swine.</title>
        <authorList>
            <person name="Kim J.S."/>
            <person name="Choe H."/>
            <person name="Lee Y.R."/>
            <person name="Kim K.M."/>
            <person name="Park D.S."/>
        </authorList>
    </citation>
    <scope>NUCLEOTIDE SEQUENCE [LARGE SCALE GENOMIC DNA]</scope>
    <source>
        <strain evidence="1 2">SG0102</strain>
    </source>
</reference>
<gene>
    <name evidence="1" type="ORF">SG0102_22540</name>
</gene>
<dbReference type="Proteomes" id="UP000268059">
    <property type="component" value="Chromosome"/>
</dbReference>
<dbReference type="InParanoid" id="A0A3G9J8E7"/>
<sequence length="54" mass="6502">MDKKIENMFYIHFEHASSPWAGNVEWLSDGKIEYFRSAHEMMIIIDQKVELKEE</sequence>
<proteinExistence type="predicted"/>
<name>A0A3G9J8E7_9FIRM</name>
<dbReference type="RefSeq" id="WP_157983043.1">
    <property type="nucleotide sequence ID" value="NZ_AP019309.1"/>
</dbReference>
<dbReference type="EMBL" id="AP019309">
    <property type="protein sequence ID" value="BBH27320.1"/>
    <property type="molecule type" value="Genomic_DNA"/>
</dbReference>
<dbReference type="KEGG" id="ebm:SG0102_22540"/>
<accession>A0A3G9J8E7</accession>